<dbReference type="InterPro" id="IPR002125">
    <property type="entry name" value="CMP_dCMP_dom"/>
</dbReference>
<evidence type="ECO:0000256" key="1">
    <source>
        <dbReference type="ARBA" id="ARBA00022723"/>
    </source>
</evidence>
<dbReference type="CDD" id="cd01285">
    <property type="entry name" value="nucleoside_deaminase"/>
    <property type="match status" value="1"/>
</dbReference>
<feature type="domain" description="CMP/dCMP-type deaminase" evidence="3">
    <location>
        <begin position="1"/>
        <end position="123"/>
    </location>
</feature>
<dbReference type="SUPFAM" id="SSF53927">
    <property type="entry name" value="Cytidine deaminase-like"/>
    <property type="match status" value="1"/>
</dbReference>
<evidence type="ECO:0000259" key="3">
    <source>
        <dbReference type="PROSITE" id="PS51747"/>
    </source>
</evidence>
<dbReference type="GO" id="GO:0006152">
    <property type="term" value="P:purine nucleoside catabolic process"/>
    <property type="evidence" value="ECO:0007669"/>
    <property type="project" value="TreeGrafter"/>
</dbReference>
<dbReference type="PROSITE" id="PS51747">
    <property type="entry name" value="CYT_DCMP_DEAMINASES_2"/>
    <property type="match status" value="1"/>
</dbReference>
<dbReference type="Gene3D" id="3.40.140.10">
    <property type="entry name" value="Cytidine Deaminase, domain 2"/>
    <property type="match status" value="1"/>
</dbReference>
<dbReference type="PANTHER" id="PTHR11079">
    <property type="entry name" value="CYTOSINE DEAMINASE FAMILY MEMBER"/>
    <property type="match status" value="1"/>
</dbReference>
<evidence type="ECO:0000313" key="4">
    <source>
        <dbReference type="EMBL" id="DAD86406.1"/>
    </source>
</evidence>
<dbReference type="PANTHER" id="PTHR11079:SF161">
    <property type="entry name" value="CMP_DCMP-TYPE DEAMINASE DOMAIN-CONTAINING PROTEIN"/>
    <property type="match status" value="1"/>
</dbReference>
<sequence>MSKPMDLGIKQAKMTMSKGIGGPFGASIVNSKTGEIICVDSNHVLGNNDPTAHAEICAIRTACKILGTFDLTGYTLYATGYPCPMCMAAIIWANLDKVIYAGDVKDAEEIGFRDDFIYDFIKDGCKNSKVVPVEHDPKAREKVKQLYKEYQQTNKEMY</sequence>
<dbReference type="Pfam" id="PF00383">
    <property type="entry name" value="dCMP_cyt_deam_1"/>
    <property type="match status" value="1"/>
</dbReference>
<protein>
    <submittedName>
        <fullName evidence="4">Nucleoside deaminase</fullName>
    </submittedName>
</protein>
<accession>A0A8S5MVM2</accession>
<dbReference type="InterPro" id="IPR016193">
    <property type="entry name" value="Cytidine_deaminase-like"/>
</dbReference>
<dbReference type="EMBL" id="BK014999">
    <property type="protein sequence ID" value="DAD86406.1"/>
    <property type="molecule type" value="Genomic_DNA"/>
</dbReference>
<proteinExistence type="predicted"/>
<dbReference type="GO" id="GO:0047974">
    <property type="term" value="F:guanosine deaminase activity"/>
    <property type="evidence" value="ECO:0007669"/>
    <property type="project" value="TreeGrafter"/>
</dbReference>
<evidence type="ECO:0000256" key="2">
    <source>
        <dbReference type="ARBA" id="ARBA00022833"/>
    </source>
</evidence>
<reference evidence="4" key="1">
    <citation type="journal article" date="2021" name="Proc. Natl. Acad. Sci. U.S.A.">
        <title>A Catalog of Tens of Thousands of Viruses from Human Metagenomes Reveals Hidden Associations with Chronic Diseases.</title>
        <authorList>
            <person name="Tisza M.J."/>
            <person name="Buck C.B."/>
        </authorList>
    </citation>
    <scope>NUCLEOTIDE SEQUENCE</scope>
    <source>
        <strain evidence="4">CtsBB38</strain>
    </source>
</reference>
<dbReference type="InterPro" id="IPR016192">
    <property type="entry name" value="APOBEC/CMP_deaminase_Zn-bd"/>
</dbReference>
<dbReference type="GO" id="GO:0008270">
    <property type="term" value="F:zinc ion binding"/>
    <property type="evidence" value="ECO:0007669"/>
    <property type="project" value="InterPro"/>
</dbReference>
<organism evidence="4">
    <name type="scientific">Siphoviridae sp. ctsBB38</name>
    <dbReference type="NCBI Taxonomy" id="2826482"/>
    <lineage>
        <taxon>Viruses</taxon>
        <taxon>Duplodnaviria</taxon>
        <taxon>Heunggongvirae</taxon>
        <taxon>Uroviricota</taxon>
        <taxon>Caudoviricetes</taxon>
    </lineage>
</organism>
<dbReference type="PROSITE" id="PS00903">
    <property type="entry name" value="CYT_DCMP_DEAMINASES_1"/>
    <property type="match status" value="1"/>
</dbReference>
<keyword evidence="2" id="KW-0862">Zinc</keyword>
<keyword evidence="1" id="KW-0479">Metal-binding</keyword>
<name>A0A8S5MVM2_9CAUD</name>